<dbReference type="EMBL" id="BAABME010003168">
    <property type="protein sequence ID" value="GAA0157717.1"/>
    <property type="molecule type" value="Genomic_DNA"/>
</dbReference>
<dbReference type="AlphaFoldDB" id="A0AAV3Q0W5"/>
<gene>
    <name evidence="1" type="ORF">LIER_14923</name>
</gene>
<dbReference type="SUPFAM" id="SSF56219">
    <property type="entry name" value="DNase I-like"/>
    <property type="match status" value="1"/>
</dbReference>
<evidence type="ECO:0000313" key="1">
    <source>
        <dbReference type="EMBL" id="GAA0157717.1"/>
    </source>
</evidence>
<comment type="caution">
    <text evidence="1">The sequence shown here is derived from an EMBL/GenBank/DDBJ whole genome shotgun (WGS) entry which is preliminary data.</text>
</comment>
<dbReference type="PANTHER" id="PTHR33710">
    <property type="entry name" value="BNAC02G09200D PROTEIN"/>
    <property type="match status" value="1"/>
</dbReference>
<keyword evidence="2" id="KW-1185">Reference proteome</keyword>
<dbReference type="PANTHER" id="PTHR33710:SF64">
    <property type="entry name" value="ENDONUCLEASE_EXONUCLEASE_PHOSPHATASE DOMAIN-CONTAINING PROTEIN"/>
    <property type="match status" value="1"/>
</dbReference>
<reference evidence="1 2" key="1">
    <citation type="submission" date="2024-01" db="EMBL/GenBank/DDBJ databases">
        <title>The complete chloroplast genome sequence of Lithospermum erythrorhizon: insights into the phylogenetic relationship among Boraginaceae species and the maternal lineages of purple gromwells.</title>
        <authorList>
            <person name="Okada T."/>
            <person name="Watanabe K."/>
        </authorList>
    </citation>
    <scope>NUCLEOTIDE SEQUENCE [LARGE SCALE GENOMIC DNA]</scope>
</reference>
<evidence type="ECO:0000313" key="2">
    <source>
        <dbReference type="Proteomes" id="UP001454036"/>
    </source>
</evidence>
<dbReference type="Gene3D" id="3.60.10.10">
    <property type="entry name" value="Endonuclease/exonuclease/phosphatase"/>
    <property type="match status" value="1"/>
</dbReference>
<evidence type="ECO:0008006" key="3">
    <source>
        <dbReference type="Google" id="ProtNLM"/>
    </source>
</evidence>
<protein>
    <recommendedName>
        <fullName evidence="3">Endonuclease/exonuclease/phosphatase domain-containing protein</fullName>
    </recommendedName>
</protein>
<dbReference type="InterPro" id="IPR036691">
    <property type="entry name" value="Endo/exonu/phosph_ase_sf"/>
</dbReference>
<dbReference type="Proteomes" id="UP001454036">
    <property type="component" value="Unassembled WGS sequence"/>
</dbReference>
<accession>A0AAV3Q0W5</accession>
<proteinExistence type="predicted"/>
<sequence length="163" mass="18667">MRDLWEYLTRLGTLINMPWLVLGDFKYFLCPQDKRGGQALTTYLLDDLKEYVMATSLVDAPSSGSFYTWTNVSLWSKLDRVLMNPVWCDLVLVCTTKFLSVGPPFDHCPVLGTVVSQPKRGSRSFTFYNIWLIHPSFAEVRDSVWETKIRGWPSMCYVGSSSC</sequence>
<organism evidence="1 2">
    <name type="scientific">Lithospermum erythrorhizon</name>
    <name type="common">Purple gromwell</name>
    <name type="synonym">Lithospermum officinale var. erythrorhizon</name>
    <dbReference type="NCBI Taxonomy" id="34254"/>
    <lineage>
        <taxon>Eukaryota</taxon>
        <taxon>Viridiplantae</taxon>
        <taxon>Streptophyta</taxon>
        <taxon>Embryophyta</taxon>
        <taxon>Tracheophyta</taxon>
        <taxon>Spermatophyta</taxon>
        <taxon>Magnoliopsida</taxon>
        <taxon>eudicotyledons</taxon>
        <taxon>Gunneridae</taxon>
        <taxon>Pentapetalae</taxon>
        <taxon>asterids</taxon>
        <taxon>lamiids</taxon>
        <taxon>Boraginales</taxon>
        <taxon>Boraginaceae</taxon>
        <taxon>Boraginoideae</taxon>
        <taxon>Lithospermeae</taxon>
        <taxon>Lithospermum</taxon>
    </lineage>
</organism>
<name>A0AAV3Q0W5_LITER</name>